<dbReference type="UniPathway" id="UPA00378"/>
<dbReference type="OrthoDB" id="414175at2759"/>
<dbReference type="GO" id="GO:0000166">
    <property type="term" value="F:nucleotide binding"/>
    <property type="evidence" value="ECO:0007669"/>
    <property type="project" value="UniProtKB-KW"/>
</dbReference>
<dbReference type="Pfam" id="PF02434">
    <property type="entry name" value="Fringe"/>
    <property type="match status" value="1"/>
</dbReference>
<name>A0A2C9LFY7_BIOGL</name>
<dbReference type="AlphaFoldDB" id="A0A2C9LFY7"/>
<dbReference type="PANTHER" id="PTHR23033">
    <property type="entry name" value="BETA1,3-GALACTOSYLTRANSFERASE"/>
    <property type="match status" value="1"/>
</dbReference>
<keyword evidence="7 12" id="KW-0812">Transmembrane</keyword>
<evidence type="ECO:0000256" key="11">
    <source>
        <dbReference type="ARBA" id="ARBA00023136"/>
    </source>
</evidence>
<evidence type="ECO:0000313" key="14">
    <source>
        <dbReference type="EnsemblMetazoa" id="BGLB030667-PA"/>
    </source>
</evidence>
<organism evidence="14 15">
    <name type="scientific">Biomphalaria glabrata</name>
    <name type="common">Bloodfluke planorb</name>
    <name type="synonym">Freshwater snail</name>
    <dbReference type="NCBI Taxonomy" id="6526"/>
    <lineage>
        <taxon>Eukaryota</taxon>
        <taxon>Metazoa</taxon>
        <taxon>Spiralia</taxon>
        <taxon>Lophotrochozoa</taxon>
        <taxon>Mollusca</taxon>
        <taxon>Gastropoda</taxon>
        <taxon>Heterobranchia</taxon>
        <taxon>Euthyneura</taxon>
        <taxon>Panpulmonata</taxon>
        <taxon>Hygrophila</taxon>
        <taxon>Lymnaeoidea</taxon>
        <taxon>Planorbidae</taxon>
        <taxon>Biomphalaria</taxon>
    </lineage>
</organism>
<dbReference type="GO" id="GO:0016263">
    <property type="term" value="F:glycoprotein-N-acetylgalactosamine 3-beta-galactosyltransferase activity"/>
    <property type="evidence" value="ECO:0007669"/>
    <property type="project" value="UniProtKB-EC"/>
</dbReference>
<keyword evidence="8" id="KW-0547">Nucleotide-binding</keyword>
<evidence type="ECO:0000256" key="2">
    <source>
        <dbReference type="ARBA" id="ARBA00004922"/>
    </source>
</evidence>
<dbReference type="VEuPathDB" id="VectorBase:BGLB030667"/>
<dbReference type="EC" id="2.4.1.122" evidence="4"/>
<gene>
    <name evidence="14" type="primary">106068224</name>
</gene>
<dbReference type="Gene3D" id="3.90.550.50">
    <property type="match status" value="1"/>
</dbReference>
<evidence type="ECO:0000256" key="4">
    <source>
        <dbReference type="ARBA" id="ARBA00012557"/>
    </source>
</evidence>
<proteinExistence type="inferred from homology"/>
<keyword evidence="6" id="KW-0808">Transferase</keyword>
<dbReference type="STRING" id="6526.A0A2C9LFY7"/>
<dbReference type="KEGG" id="bgt:106068224"/>
<keyword evidence="10 12" id="KW-1133">Transmembrane helix</keyword>
<evidence type="ECO:0000256" key="10">
    <source>
        <dbReference type="ARBA" id="ARBA00022989"/>
    </source>
</evidence>
<evidence type="ECO:0000256" key="12">
    <source>
        <dbReference type="SAM" id="Phobius"/>
    </source>
</evidence>
<feature type="transmembrane region" description="Helical" evidence="12">
    <location>
        <begin position="20"/>
        <end position="39"/>
    </location>
</feature>
<accession>A0A2C9LFY7</accession>
<evidence type="ECO:0000256" key="6">
    <source>
        <dbReference type="ARBA" id="ARBA00022679"/>
    </source>
</evidence>
<keyword evidence="9" id="KW-0735">Signal-anchor</keyword>
<comment type="similarity">
    <text evidence="3">Belongs to the glycosyltransferase 31 family. Beta3-Gal-T subfamily.</text>
</comment>
<dbReference type="GO" id="GO:0016020">
    <property type="term" value="C:membrane"/>
    <property type="evidence" value="ECO:0007669"/>
    <property type="project" value="UniProtKB-SubCell"/>
</dbReference>
<reference evidence="14" key="1">
    <citation type="submission" date="2020-05" db="UniProtKB">
        <authorList>
            <consortium name="EnsemblMetazoa"/>
        </authorList>
    </citation>
    <scope>IDENTIFICATION</scope>
    <source>
        <strain evidence="14">BB02</strain>
    </source>
</reference>
<keyword evidence="11 12" id="KW-0472">Membrane</keyword>
<dbReference type="EnsemblMetazoa" id="BGLB030667-RA">
    <property type="protein sequence ID" value="BGLB030667-PA"/>
    <property type="gene ID" value="BGLB030667"/>
</dbReference>
<dbReference type="Proteomes" id="UP000076420">
    <property type="component" value="Unassembled WGS sequence"/>
</dbReference>
<evidence type="ECO:0000256" key="3">
    <source>
        <dbReference type="ARBA" id="ARBA00006462"/>
    </source>
</evidence>
<sequence>MKFLSVLWTRQKRLASTCQIFLLLFNFGAIVYFIVAYASPRDVIAMNINQNLDLHNNQTRKTTTRSIFITDTFNDTVAKSLKEKVRVLIWVMTSPSTLDTRAKAVNDTWGPRCNKLLFFSSKPDSSFPVIGLNVSEGRSHLTAKSSQAWMYIYKNHFNDADWFMKVDDDSYVVLENLRYFLSDKNFSETHYFGHTFKRENITFYSGGSGYVMSKESLRVLNEVGYAKKLCDEDGEYEDLRMSKCMRLMGVPTVNTVDDQGRNRFNCLAMYAHLVGLYPPWYYEMDINGAKKGKDSISNYAISFHYNHHQEMYIIDFVLYNLQTYGITRN</sequence>
<feature type="domain" description="Fringe-like glycosyltransferase" evidence="13">
    <location>
        <begin position="86"/>
        <end position="251"/>
    </location>
</feature>
<dbReference type="PANTHER" id="PTHR23033:SF14">
    <property type="entry name" value="GLYCOPROTEIN-N-ACETYLGALACTOSAMINE 3-BETA-GALACTOSYLTRANSFERASE 1-RELATED"/>
    <property type="match status" value="1"/>
</dbReference>
<evidence type="ECO:0000256" key="7">
    <source>
        <dbReference type="ARBA" id="ARBA00022692"/>
    </source>
</evidence>
<comment type="subcellular location">
    <subcellularLocation>
        <location evidence="1">Membrane</location>
        <topology evidence="1">Single-pass type II membrane protein</topology>
    </subcellularLocation>
</comment>
<evidence type="ECO:0000259" key="13">
    <source>
        <dbReference type="Pfam" id="PF02434"/>
    </source>
</evidence>
<evidence type="ECO:0000256" key="1">
    <source>
        <dbReference type="ARBA" id="ARBA00004606"/>
    </source>
</evidence>
<dbReference type="InterPro" id="IPR026050">
    <property type="entry name" value="C1GALT1/C1GALT1_chp1"/>
</dbReference>
<keyword evidence="5" id="KW-0328">Glycosyltransferase</keyword>
<dbReference type="InterPro" id="IPR003378">
    <property type="entry name" value="Fringe-like_glycosylTrfase"/>
</dbReference>
<dbReference type="VEuPathDB" id="VectorBase:BGLAX_038709"/>
<evidence type="ECO:0000313" key="15">
    <source>
        <dbReference type="Proteomes" id="UP000076420"/>
    </source>
</evidence>
<evidence type="ECO:0000256" key="5">
    <source>
        <dbReference type="ARBA" id="ARBA00022676"/>
    </source>
</evidence>
<evidence type="ECO:0000256" key="8">
    <source>
        <dbReference type="ARBA" id="ARBA00022741"/>
    </source>
</evidence>
<comment type="pathway">
    <text evidence="2">Protein modification; protein glycosylation.</text>
</comment>
<protein>
    <recommendedName>
        <fullName evidence="4">N-acetylgalactosaminide beta-1,3-galactosyltransferase</fullName>
        <ecNumber evidence="4">2.4.1.122</ecNumber>
    </recommendedName>
</protein>
<evidence type="ECO:0000256" key="9">
    <source>
        <dbReference type="ARBA" id="ARBA00022968"/>
    </source>
</evidence>